<reference evidence="2 3" key="1">
    <citation type="submission" date="2016-08" db="EMBL/GenBank/DDBJ databases">
        <authorList>
            <person name="Seilhamer J.J."/>
        </authorList>
    </citation>
    <scope>NUCLEOTIDE SEQUENCE [LARGE SCALE GENOMIC DNA]</scope>
    <source>
        <strain evidence="2 3">IEBC_T61001</strain>
    </source>
</reference>
<evidence type="ECO:0000313" key="2">
    <source>
        <dbReference type="EMBL" id="SCC40062.1"/>
    </source>
</evidence>
<protein>
    <recommendedName>
        <fullName evidence="4">PXO1-82</fullName>
    </recommendedName>
</protein>
<proteinExistence type="predicted"/>
<organism evidence="2 3">
    <name type="scientific">Bacillus thuringiensis</name>
    <dbReference type="NCBI Taxonomy" id="1428"/>
    <lineage>
        <taxon>Bacteria</taxon>
        <taxon>Bacillati</taxon>
        <taxon>Bacillota</taxon>
        <taxon>Bacilli</taxon>
        <taxon>Bacillales</taxon>
        <taxon>Bacillaceae</taxon>
        <taxon>Bacillus</taxon>
        <taxon>Bacillus cereus group</taxon>
    </lineage>
</organism>
<name>A0A1C4E9B1_BACTU</name>
<evidence type="ECO:0000313" key="3">
    <source>
        <dbReference type="Proteomes" id="UP000195991"/>
    </source>
</evidence>
<keyword evidence="1" id="KW-0472">Membrane</keyword>
<evidence type="ECO:0000256" key="1">
    <source>
        <dbReference type="SAM" id="Phobius"/>
    </source>
</evidence>
<dbReference type="EMBL" id="FMBI01000031">
    <property type="protein sequence ID" value="SCC40062.1"/>
    <property type="molecule type" value="Genomic_DNA"/>
</dbReference>
<evidence type="ECO:0008006" key="4">
    <source>
        <dbReference type="Google" id="ProtNLM"/>
    </source>
</evidence>
<sequence>MGCEEMKKVMNVLANLPRKYLVILGIIVLVVGVATYNTIHRYMMKSQVQEEEQVNQDEIEMLGDKPKGFDTKEEEYIAKTKTVEDLLRKISNSSYDVPYLFTKAGFGIEPMKMTSNERMLATEAVQRYFLNGDKFYNARITKIDRGKKVDTFHIEVLIQQVNFLEPRQFKVQVNKYAQIVTPIEQIPHGQEEVPVD</sequence>
<feature type="transmembrane region" description="Helical" evidence="1">
    <location>
        <begin position="20"/>
        <end position="39"/>
    </location>
</feature>
<dbReference type="Proteomes" id="UP000195991">
    <property type="component" value="Unassembled WGS sequence"/>
</dbReference>
<keyword evidence="1" id="KW-0812">Transmembrane</keyword>
<accession>A0A1C4E9B1</accession>
<gene>
    <name evidence="2" type="ORF">BTT61001_02978</name>
</gene>
<keyword evidence="1" id="KW-1133">Transmembrane helix</keyword>
<dbReference type="AlphaFoldDB" id="A0A1C4E9B1"/>